<dbReference type="Proteomes" id="UP001374579">
    <property type="component" value="Unassembled WGS sequence"/>
</dbReference>
<dbReference type="GO" id="GO:0006364">
    <property type="term" value="P:rRNA processing"/>
    <property type="evidence" value="ECO:0007669"/>
    <property type="project" value="TreeGrafter"/>
</dbReference>
<dbReference type="GO" id="GO:0006261">
    <property type="term" value="P:DNA-templated DNA replication"/>
    <property type="evidence" value="ECO:0007669"/>
    <property type="project" value="TreeGrafter"/>
</dbReference>
<dbReference type="Gene3D" id="2.130.10.10">
    <property type="entry name" value="YVTN repeat-like/Quinoprotein amine dehydrogenase"/>
    <property type="match status" value="2"/>
</dbReference>
<feature type="compositionally biased region" description="Basic and acidic residues" evidence="4">
    <location>
        <begin position="367"/>
        <end position="378"/>
    </location>
</feature>
<keyword evidence="2" id="KW-0677">Repeat</keyword>
<evidence type="ECO:0000313" key="5">
    <source>
        <dbReference type="EMBL" id="KAK7100264.1"/>
    </source>
</evidence>
<protein>
    <recommendedName>
        <fullName evidence="7">WD repeat-containing protein 18</fullName>
    </recommendedName>
</protein>
<dbReference type="SUPFAM" id="SSF50978">
    <property type="entry name" value="WD40 repeat-like"/>
    <property type="match status" value="1"/>
</dbReference>
<dbReference type="InterPro" id="IPR020472">
    <property type="entry name" value="WD40_PAC1"/>
</dbReference>
<dbReference type="AlphaFoldDB" id="A0AAN9GA91"/>
<dbReference type="InterPro" id="IPR036322">
    <property type="entry name" value="WD40_repeat_dom_sf"/>
</dbReference>
<dbReference type="PANTHER" id="PTHR18763">
    <property type="entry name" value="WD-REPEAT PROTEIN 18"/>
    <property type="match status" value="1"/>
</dbReference>
<dbReference type="GO" id="GO:0120330">
    <property type="term" value="C:rixosome complex"/>
    <property type="evidence" value="ECO:0007669"/>
    <property type="project" value="TreeGrafter"/>
</dbReference>
<evidence type="ECO:0000256" key="1">
    <source>
        <dbReference type="ARBA" id="ARBA00022574"/>
    </source>
</evidence>
<dbReference type="EMBL" id="JBAMIC010000011">
    <property type="protein sequence ID" value="KAK7100264.1"/>
    <property type="molecule type" value="Genomic_DNA"/>
</dbReference>
<dbReference type="PROSITE" id="PS50082">
    <property type="entry name" value="WD_REPEATS_2"/>
    <property type="match status" value="2"/>
</dbReference>
<dbReference type="Pfam" id="PF00400">
    <property type="entry name" value="WD40"/>
    <property type="match status" value="3"/>
</dbReference>
<dbReference type="PANTHER" id="PTHR18763:SF0">
    <property type="entry name" value="WD REPEAT-CONTAINING PROTEIN 18"/>
    <property type="match status" value="1"/>
</dbReference>
<evidence type="ECO:0000256" key="2">
    <source>
        <dbReference type="ARBA" id="ARBA00022737"/>
    </source>
</evidence>
<dbReference type="InterPro" id="IPR015943">
    <property type="entry name" value="WD40/YVTN_repeat-like_dom_sf"/>
</dbReference>
<feature type="repeat" description="WD" evidence="3">
    <location>
        <begin position="118"/>
        <end position="153"/>
    </location>
</feature>
<organism evidence="5 6">
    <name type="scientific">Littorina saxatilis</name>
    <dbReference type="NCBI Taxonomy" id="31220"/>
    <lineage>
        <taxon>Eukaryota</taxon>
        <taxon>Metazoa</taxon>
        <taxon>Spiralia</taxon>
        <taxon>Lophotrochozoa</taxon>
        <taxon>Mollusca</taxon>
        <taxon>Gastropoda</taxon>
        <taxon>Caenogastropoda</taxon>
        <taxon>Littorinimorpha</taxon>
        <taxon>Littorinoidea</taxon>
        <taxon>Littorinidae</taxon>
        <taxon>Littorina</taxon>
    </lineage>
</organism>
<keyword evidence="1 3" id="KW-0853">WD repeat</keyword>
<gene>
    <name evidence="5" type="ORF">V1264_023246</name>
</gene>
<dbReference type="PROSITE" id="PS50294">
    <property type="entry name" value="WD_REPEATS_REGION"/>
    <property type="match status" value="1"/>
</dbReference>
<dbReference type="GO" id="GO:0005656">
    <property type="term" value="C:nuclear pre-replicative complex"/>
    <property type="evidence" value="ECO:0007669"/>
    <property type="project" value="TreeGrafter"/>
</dbReference>
<sequence>MTTHAGHEVLLTTDALAQPWSISVWDTDTGSSVSNFKGQAVAPRCLCLRGSHTLIGATENKPVLQLWPLSKKEDSQQKLVCPGKVSTITISPDGLFCIAAIAEKVYIWEMSAGGLLSVLSDFDEVKVIRFTDDGSQFVTGSCGGSLLIWDFATVVSRTAPKAKGSKPRHRRQAHSAEITDIHVGCGGPAARVVTCSTDFSCKLWDLISGELMKTIIYEEEVHSVIMDQAEMSLFAGLESGDIRCSPLYGQVSQLEEYAVKNVTKAGERTFRSHKDSVTCLALSSDGMMLASGSADGTAKLWSMQEENSLLDIQHGGPVTNVLFMARSVINSAQMHQGPAITLQNQMGREEGGRGRVINITISDNSEWPERENRTDVDRMLGLSSPPEAKSQSKEEDMDTTDEIGSLRQEVEQLKQVNKDLYNFLAKKIISSDGGKSTSE</sequence>
<name>A0AAN9GA91_9CAEN</name>
<evidence type="ECO:0008006" key="7">
    <source>
        <dbReference type="Google" id="ProtNLM"/>
    </source>
</evidence>
<comment type="caution">
    <text evidence="5">The sequence shown here is derived from an EMBL/GenBank/DDBJ whole genome shotgun (WGS) entry which is preliminary data.</text>
</comment>
<accession>A0AAN9GA91</accession>
<dbReference type="InterPro" id="IPR001680">
    <property type="entry name" value="WD40_rpt"/>
</dbReference>
<evidence type="ECO:0000256" key="4">
    <source>
        <dbReference type="SAM" id="MobiDB-lite"/>
    </source>
</evidence>
<dbReference type="InterPro" id="IPR045227">
    <property type="entry name" value="WDR18/Ipi3/RID3"/>
</dbReference>
<feature type="repeat" description="WD" evidence="3">
    <location>
        <begin position="270"/>
        <end position="311"/>
    </location>
</feature>
<reference evidence="5 6" key="1">
    <citation type="submission" date="2024-02" db="EMBL/GenBank/DDBJ databases">
        <title>Chromosome-scale genome assembly of the rough periwinkle Littorina saxatilis.</title>
        <authorList>
            <person name="De Jode A."/>
            <person name="Faria R."/>
            <person name="Formenti G."/>
            <person name="Sims Y."/>
            <person name="Smith T.P."/>
            <person name="Tracey A."/>
            <person name="Wood J.M.D."/>
            <person name="Zagrodzka Z.B."/>
            <person name="Johannesson K."/>
            <person name="Butlin R.K."/>
            <person name="Leder E.H."/>
        </authorList>
    </citation>
    <scope>NUCLEOTIDE SEQUENCE [LARGE SCALE GENOMIC DNA]</scope>
    <source>
        <strain evidence="5">Snail1</strain>
        <tissue evidence="5">Muscle</tissue>
    </source>
</reference>
<evidence type="ECO:0000313" key="6">
    <source>
        <dbReference type="Proteomes" id="UP001374579"/>
    </source>
</evidence>
<dbReference type="SMART" id="SM00320">
    <property type="entry name" value="WD40"/>
    <property type="match status" value="4"/>
</dbReference>
<feature type="region of interest" description="Disordered" evidence="4">
    <location>
        <begin position="362"/>
        <end position="406"/>
    </location>
</feature>
<dbReference type="PRINTS" id="PR00320">
    <property type="entry name" value="GPROTEINBRPT"/>
</dbReference>
<proteinExistence type="predicted"/>
<keyword evidence="6" id="KW-1185">Reference proteome</keyword>
<evidence type="ECO:0000256" key="3">
    <source>
        <dbReference type="PROSITE-ProRule" id="PRU00221"/>
    </source>
</evidence>